<feature type="compositionally biased region" description="Low complexity" evidence="3">
    <location>
        <begin position="41"/>
        <end position="55"/>
    </location>
</feature>
<evidence type="ECO:0000256" key="1">
    <source>
        <dbReference type="ARBA" id="ARBA00022741"/>
    </source>
</evidence>
<dbReference type="PRINTS" id="PR00449">
    <property type="entry name" value="RASTRNSFRMNG"/>
</dbReference>
<evidence type="ECO:0000313" key="4">
    <source>
        <dbReference type="EMBL" id="KAF4313837.1"/>
    </source>
</evidence>
<dbReference type="GO" id="GO:0005525">
    <property type="term" value="F:GTP binding"/>
    <property type="evidence" value="ECO:0007669"/>
    <property type="project" value="UniProtKB-KW"/>
</dbReference>
<proteinExistence type="predicted"/>
<comment type="caution">
    <text evidence="4">The sequence shown here is derived from an EMBL/GenBank/DDBJ whole genome shotgun (WGS) entry which is preliminary data.</text>
</comment>
<dbReference type="Gene3D" id="3.40.50.300">
    <property type="entry name" value="P-loop containing nucleotide triphosphate hydrolases"/>
    <property type="match status" value="1"/>
</dbReference>
<dbReference type="PROSITE" id="PS51419">
    <property type="entry name" value="RAB"/>
    <property type="match status" value="1"/>
</dbReference>
<accession>A0A8H4J8T5</accession>
<keyword evidence="1" id="KW-0547">Nucleotide-binding</keyword>
<dbReference type="Pfam" id="PF00071">
    <property type="entry name" value="Ras"/>
    <property type="match status" value="1"/>
</dbReference>
<dbReference type="InterPro" id="IPR027417">
    <property type="entry name" value="P-loop_NTPase"/>
</dbReference>
<dbReference type="SMART" id="SM00174">
    <property type="entry name" value="RHO"/>
    <property type="match status" value="1"/>
</dbReference>
<keyword evidence="2" id="KW-0342">GTP-binding</keyword>
<dbReference type="OrthoDB" id="265044at2759"/>
<dbReference type="GO" id="GO:0003924">
    <property type="term" value="F:GTPase activity"/>
    <property type="evidence" value="ECO:0007669"/>
    <property type="project" value="InterPro"/>
</dbReference>
<sequence length="262" mass="28711">MESPRPKHSHQNMKHSKNMPGSAVSSIRSLSSRDGQVSIDSVSSPSIAPHASSAPLDNGLPANPNRMRDNFKITVMGDTGVGKSELVKKYAYGHTHFRFSPGDRISGSKLIRLSNNDDYMLSVNDTFSVHMDTPIAVHQIGQADGVMLVFSPTSRESVETVINVFNFICTHFKDPKGRKTLPVVIVANKVDLELPQAERANLAKGADFAKQRNVAYFETSALNEEGIDDAFAGIAERILASKSEKKEADDVFTKLKRKLQGK</sequence>
<dbReference type="PANTHER" id="PTHR24070">
    <property type="entry name" value="RAS, DI-RAS, AND RHEB FAMILY MEMBERS OF SMALL GTPASE SUPERFAMILY"/>
    <property type="match status" value="1"/>
</dbReference>
<gene>
    <name evidence="4" type="ORF">GTA08_BOTSDO00675</name>
</gene>
<evidence type="ECO:0000256" key="3">
    <source>
        <dbReference type="SAM" id="MobiDB-lite"/>
    </source>
</evidence>
<reference evidence="4" key="1">
    <citation type="submission" date="2020-04" db="EMBL/GenBank/DDBJ databases">
        <title>Genome Assembly and Annotation of Botryosphaeria dothidea sdau 11-99, a Latent Pathogen of Apple Fruit Ring Rot in China.</title>
        <authorList>
            <person name="Yu C."/>
            <person name="Diao Y."/>
            <person name="Lu Q."/>
            <person name="Zhao J."/>
            <person name="Cui S."/>
            <person name="Peng C."/>
            <person name="He B."/>
            <person name="Liu H."/>
        </authorList>
    </citation>
    <scope>NUCLEOTIDE SEQUENCE [LARGE SCALE GENOMIC DNA]</scope>
    <source>
        <strain evidence="4">Sdau11-99</strain>
    </source>
</reference>
<evidence type="ECO:0000313" key="5">
    <source>
        <dbReference type="Proteomes" id="UP000572817"/>
    </source>
</evidence>
<feature type="compositionally biased region" description="Low complexity" evidence="3">
    <location>
        <begin position="22"/>
        <end position="32"/>
    </location>
</feature>
<dbReference type="PROSITE" id="PS51421">
    <property type="entry name" value="RAS"/>
    <property type="match status" value="1"/>
</dbReference>
<dbReference type="GO" id="GO:0007165">
    <property type="term" value="P:signal transduction"/>
    <property type="evidence" value="ECO:0007669"/>
    <property type="project" value="InterPro"/>
</dbReference>
<dbReference type="InterPro" id="IPR001806">
    <property type="entry name" value="Small_GTPase"/>
</dbReference>
<evidence type="ECO:0000256" key="2">
    <source>
        <dbReference type="ARBA" id="ARBA00023134"/>
    </source>
</evidence>
<dbReference type="SMART" id="SM00173">
    <property type="entry name" value="RAS"/>
    <property type="match status" value="1"/>
</dbReference>
<dbReference type="InterPro" id="IPR020849">
    <property type="entry name" value="Small_GTPase_Ras-type"/>
</dbReference>
<name>A0A8H4J8T5_9PEZI</name>
<dbReference type="Proteomes" id="UP000572817">
    <property type="component" value="Unassembled WGS sequence"/>
</dbReference>
<dbReference type="AlphaFoldDB" id="A0A8H4J8T5"/>
<keyword evidence="5" id="KW-1185">Reference proteome</keyword>
<dbReference type="SMART" id="SM00175">
    <property type="entry name" value="RAB"/>
    <property type="match status" value="1"/>
</dbReference>
<feature type="region of interest" description="Disordered" evidence="3">
    <location>
        <begin position="1"/>
        <end position="65"/>
    </location>
</feature>
<organism evidence="4 5">
    <name type="scientific">Botryosphaeria dothidea</name>
    <dbReference type="NCBI Taxonomy" id="55169"/>
    <lineage>
        <taxon>Eukaryota</taxon>
        <taxon>Fungi</taxon>
        <taxon>Dikarya</taxon>
        <taxon>Ascomycota</taxon>
        <taxon>Pezizomycotina</taxon>
        <taxon>Dothideomycetes</taxon>
        <taxon>Dothideomycetes incertae sedis</taxon>
        <taxon>Botryosphaeriales</taxon>
        <taxon>Botryosphaeriaceae</taxon>
        <taxon>Botryosphaeria</taxon>
    </lineage>
</organism>
<dbReference type="GO" id="GO:0016020">
    <property type="term" value="C:membrane"/>
    <property type="evidence" value="ECO:0007669"/>
    <property type="project" value="InterPro"/>
</dbReference>
<dbReference type="EMBL" id="WWBZ02000001">
    <property type="protein sequence ID" value="KAF4313837.1"/>
    <property type="molecule type" value="Genomic_DNA"/>
</dbReference>
<dbReference type="SUPFAM" id="SSF52540">
    <property type="entry name" value="P-loop containing nucleoside triphosphate hydrolases"/>
    <property type="match status" value="1"/>
</dbReference>
<feature type="compositionally biased region" description="Basic residues" evidence="3">
    <location>
        <begin position="1"/>
        <end position="17"/>
    </location>
</feature>
<protein>
    <submittedName>
        <fullName evidence="4">Ras GTPase</fullName>
    </submittedName>
</protein>